<dbReference type="EMBL" id="QQZY01000015">
    <property type="protein sequence ID" value="RDI73188.1"/>
    <property type="molecule type" value="Genomic_DNA"/>
</dbReference>
<name>A0A7M2YUU5_9ACTN</name>
<sequence length="299" mass="32386">MSETESQATVAPIVSADPVEIAEGVYVIPDGRVPLVPNVGIVLGSRAALVIDTGMGAASGARVLEHARALAGDRSLVLTLTHFHPEHGFGAEVFENEALIVYNAAQRDELREKGDAYVGMFRGFGESVAEQLIDVRLVSPHITYNGSSAEIDLGGRTARLLAWGLAHTKGDQAVFLPDEAIVFGGDLFETRMFPIVPYFPPDDTDVDGDLWVDVLGKVIDLAPTTVVPGHGDVTDAGLIEAVRDYLIALREETAALRRDGLSADEVVETLAPRVRERHGDWDNPEWIDFGIRCFYDRAV</sequence>
<dbReference type="PANTHER" id="PTHR42951:SF4">
    <property type="entry name" value="ACYL-COENZYME A THIOESTERASE MBLAC2"/>
    <property type="match status" value="1"/>
</dbReference>
<organism evidence="2 3">
    <name type="scientific">Gaiella occulta</name>
    <dbReference type="NCBI Taxonomy" id="1002870"/>
    <lineage>
        <taxon>Bacteria</taxon>
        <taxon>Bacillati</taxon>
        <taxon>Actinomycetota</taxon>
        <taxon>Thermoleophilia</taxon>
        <taxon>Gaiellales</taxon>
        <taxon>Gaiellaceae</taxon>
        <taxon>Gaiella</taxon>
    </lineage>
</organism>
<dbReference type="CDD" id="cd16282">
    <property type="entry name" value="metallo-hydrolase-like_MBL-fold"/>
    <property type="match status" value="1"/>
</dbReference>
<protein>
    <submittedName>
        <fullName evidence="2">Metallo-beta-lactamase superfamily</fullName>
    </submittedName>
</protein>
<feature type="domain" description="Metallo-beta-lactamase" evidence="1">
    <location>
        <begin position="36"/>
        <end position="230"/>
    </location>
</feature>
<gene>
    <name evidence="2" type="ORF">Gocc_3087</name>
</gene>
<evidence type="ECO:0000313" key="3">
    <source>
        <dbReference type="Proteomes" id="UP000254134"/>
    </source>
</evidence>
<accession>A0A7M2YUU5</accession>
<dbReference type="RefSeq" id="WP_114797467.1">
    <property type="nucleotide sequence ID" value="NZ_QQZY01000015.1"/>
</dbReference>
<reference evidence="3" key="2">
    <citation type="journal article" date="2019" name="MicrobiologyOpen">
        <title>High-quality draft genome sequence of Gaiella occulta isolated from a 150 meter deep mineral water borehole and comparison with the genome sequences of other deep-branching lineages of the phylum Actinobacteria.</title>
        <authorList>
            <person name="Severino R."/>
            <person name="Froufe H.J.C."/>
            <person name="Barroso C."/>
            <person name="Albuquerque L."/>
            <person name="Lobo-da-Cunha A."/>
            <person name="da Costa M.S."/>
            <person name="Egas C."/>
        </authorList>
    </citation>
    <scope>NUCLEOTIDE SEQUENCE [LARGE SCALE GENOMIC DNA]</scope>
    <source>
        <strain evidence="3">F2-233</strain>
    </source>
</reference>
<dbReference type="Proteomes" id="UP000254134">
    <property type="component" value="Unassembled WGS sequence"/>
</dbReference>
<dbReference type="PANTHER" id="PTHR42951">
    <property type="entry name" value="METALLO-BETA-LACTAMASE DOMAIN-CONTAINING"/>
    <property type="match status" value="1"/>
</dbReference>
<dbReference type="Gene3D" id="3.60.15.10">
    <property type="entry name" value="Ribonuclease Z/Hydroxyacylglutathione hydrolase-like"/>
    <property type="match status" value="1"/>
</dbReference>
<reference evidence="2 3" key="1">
    <citation type="submission" date="2018-07" db="EMBL/GenBank/DDBJ databases">
        <title>High-quality-draft genome sequence of Gaiella occulta.</title>
        <authorList>
            <person name="Severino R."/>
            <person name="Froufe H.J.C."/>
            <person name="Rainey F.A."/>
            <person name="Barroso C."/>
            <person name="Albuquerque L."/>
            <person name="Lobo-Da-Cunha A."/>
            <person name="Da Costa M.S."/>
            <person name="Egas C."/>
        </authorList>
    </citation>
    <scope>NUCLEOTIDE SEQUENCE [LARGE SCALE GENOMIC DNA]</scope>
    <source>
        <strain evidence="2 3">F2-233</strain>
    </source>
</reference>
<dbReference type="OrthoDB" id="2273115at2"/>
<dbReference type="Pfam" id="PF00753">
    <property type="entry name" value="Lactamase_B"/>
    <property type="match status" value="1"/>
</dbReference>
<proteinExistence type="predicted"/>
<evidence type="ECO:0000259" key="1">
    <source>
        <dbReference type="SMART" id="SM00849"/>
    </source>
</evidence>
<keyword evidence="3" id="KW-1185">Reference proteome</keyword>
<evidence type="ECO:0000313" key="2">
    <source>
        <dbReference type="EMBL" id="RDI73188.1"/>
    </source>
</evidence>
<dbReference type="SUPFAM" id="SSF56281">
    <property type="entry name" value="Metallo-hydrolase/oxidoreductase"/>
    <property type="match status" value="1"/>
</dbReference>
<dbReference type="AlphaFoldDB" id="A0A7M2YUU5"/>
<comment type="caution">
    <text evidence="2">The sequence shown here is derived from an EMBL/GenBank/DDBJ whole genome shotgun (WGS) entry which is preliminary data.</text>
</comment>
<dbReference type="SMART" id="SM00849">
    <property type="entry name" value="Lactamase_B"/>
    <property type="match status" value="1"/>
</dbReference>
<dbReference type="InterPro" id="IPR001279">
    <property type="entry name" value="Metallo-B-lactamas"/>
</dbReference>
<dbReference type="InterPro" id="IPR036866">
    <property type="entry name" value="RibonucZ/Hydroxyglut_hydro"/>
</dbReference>
<dbReference type="InterPro" id="IPR050855">
    <property type="entry name" value="NDM-1-like"/>
</dbReference>